<reference evidence="3" key="1">
    <citation type="submission" date="2020-10" db="EMBL/GenBank/DDBJ databases">
        <title>Connecting structure to function with the recovery of over 1000 high-quality activated sludge metagenome-assembled genomes encoding full-length rRNA genes using long-read sequencing.</title>
        <authorList>
            <person name="Singleton C.M."/>
            <person name="Petriglieri F."/>
            <person name="Kristensen J.M."/>
            <person name="Kirkegaard R.H."/>
            <person name="Michaelsen T.Y."/>
            <person name="Andersen M.H."/>
            <person name="Karst S.M."/>
            <person name="Dueholm M.S."/>
            <person name="Nielsen P.H."/>
            <person name="Albertsen M."/>
        </authorList>
    </citation>
    <scope>NUCLEOTIDE SEQUENCE</scope>
    <source>
        <strain evidence="3">Hirt_18-Q3-R61-65_BATAC.395</strain>
    </source>
</reference>
<dbReference type="AlphaFoldDB" id="A0A9D7K1H2"/>
<dbReference type="PANTHER" id="PTHR34322">
    <property type="entry name" value="TRANSPOSASE, Y1_TNP DOMAIN-CONTAINING"/>
    <property type="match status" value="1"/>
</dbReference>
<name>A0A9D7K1H2_9PROT</name>
<evidence type="ECO:0000256" key="1">
    <source>
        <dbReference type="SAM" id="MobiDB-lite"/>
    </source>
</evidence>
<dbReference type="SMART" id="SM01321">
    <property type="entry name" value="Y1_Tnp"/>
    <property type="match status" value="1"/>
</dbReference>
<comment type="caution">
    <text evidence="3">The sequence shown here is derived from an EMBL/GenBank/DDBJ whole genome shotgun (WGS) entry which is preliminary data.</text>
</comment>
<dbReference type="GO" id="GO:0006313">
    <property type="term" value="P:DNA transposition"/>
    <property type="evidence" value="ECO:0007669"/>
    <property type="project" value="InterPro"/>
</dbReference>
<dbReference type="Pfam" id="PF01797">
    <property type="entry name" value="Y1_Tnp"/>
    <property type="match status" value="1"/>
</dbReference>
<evidence type="ECO:0000313" key="3">
    <source>
        <dbReference type="EMBL" id="MBK8524780.1"/>
    </source>
</evidence>
<dbReference type="InterPro" id="IPR036515">
    <property type="entry name" value="Transposase_17_sf"/>
</dbReference>
<feature type="region of interest" description="Disordered" evidence="1">
    <location>
        <begin position="214"/>
        <end position="245"/>
    </location>
</feature>
<dbReference type="Proteomes" id="UP000886689">
    <property type="component" value="Unassembled WGS sequence"/>
</dbReference>
<dbReference type="InterPro" id="IPR002686">
    <property type="entry name" value="Transposase_17"/>
</dbReference>
<feature type="compositionally biased region" description="Polar residues" evidence="1">
    <location>
        <begin position="236"/>
        <end position="245"/>
    </location>
</feature>
<gene>
    <name evidence="3" type="ORF">IPL58_12235</name>
</gene>
<dbReference type="Gene3D" id="3.30.70.1290">
    <property type="entry name" value="Transposase IS200-like"/>
    <property type="match status" value="1"/>
</dbReference>
<sequence length="245" mass="28111">MPRRPRTHLDGQPLHIVQRGHNRDACFLIEEDYQAYLGWLAEALKTSGCQLHAYVLMTNHVHLLITPDKAESVPKLLISLGRRYVQYFNRTHKRTGTLWDSRYKSSLIQAETYLLTCMRYIELNPVRAGMTDDPAHYRWSSYRSNGLGQASELVTPHPAYLELGQDAKERQSFYRKLFRAHLDDEAIDDIRLALSQSLPLGNSRFHAAITEAMGERREARPRGRPKGSGKIGMVADQQQLELPKD</sequence>
<feature type="domain" description="Transposase IS200-like" evidence="2">
    <location>
        <begin position="9"/>
        <end position="124"/>
    </location>
</feature>
<evidence type="ECO:0000259" key="2">
    <source>
        <dbReference type="SMART" id="SM01321"/>
    </source>
</evidence>
<organism evidence="3 4">
    <name type="scientific">Candidatus Proximibacter danicus</name>
    <dbReference type="NCBI Taxonomy" id="2954365"/>
    <lineage>
        <taxon>Bacteria</taxon>
        <taxon>Pseudomonadati</taxon>
        <taxon>Pseudomonadota</taxon>
        <taxon>Betaproteobacteria</taxon>
        <taxon>Candidatus Proximibacter</taxon>
    </lineage>
</organism>
<accession>A0A9D7K1H2</accession>
<dbReference type="PANTHER" id="PTHR34322:SF2">
    <property type="entry name" value="TRANSPOSASE IS200-LIKE DOMAIN-CONTAINING PROTEIN"/>
    <property type="match status" value="1"/>
</dbReference>
<dbReference type="GO" id="GO:0003677">
    <property type="term" value="F:DNA binding"/>
    <property type="evidence" value="ECO:0007669"/>
    <property type="project" value="InterPro"/>
</dbReference>
<dbReference type="GO" id="GO:0004803">
    <property type="term" value="F:transposase activity"/>
    <property type="evidence" value="ECO:0007669"/>
    <property type="project" value="InterPro"/>
</dbReference>
<protein>
    <submittedName>
        <fullName evidence="3">Transposase</fullName>
    </submittedName>
</protein>
<proteinExistence type="predicted"/>
<dbReference type="EMBL" id="JADJUC010000013">
    <property type="protein sequence ID" value="MBK8524780.1"/>
    <property type="molecule type" value="Genomic_DNA"/>
</dbReference>
<evidence type="ECO:0000313" key="4">
    <source>
        <dbReference type="Proteomes" id="UP000886689"/>
    </source>
</evidence>
<dbReference type="SUPFAM" id="SSF143422">
    <property type="entry name" value="Transposase IS200-like"/>
    <property type="match status" value="1"/>
</dbReference>